<name>A0A9J6BAC7_POLVA</name>
<feature type="domain" description="Serpin" evidence="6">
    <location>
        <begin position="31"/>
        <end position="392"/>
    </location>
</feature>
<gene>
    <name evidence="7" type="ORF">PVAND_014655</name>
</gene>
<dbReference type="InterPro" id="IPR023796">
    <property type="entry name" value="Serpin_dom"/>
</dbReference>
<accession>A0A9J6BAC7</accession>
<dbReference type="GO" id="GO:0005615">
    <property type="term" value="C:extracellular space"/>
    <property type="evidence" value="ECO:0007669"/>
    <property type="project" value="InterPro"/>
</dbReference>
<dbReference type="SUPFAM" id="SSF56574">
    <property type="entry name" value="Serpins"/>
    <property type="match status" value="1"/>
</dbReference>
<dbReference type="Gene3D" id="3.30.497.10">
    <property type="entry name" value="Antithrombin, subunit I, domain 2"/>
    <property type="match status" value="1"/>
</dbReference>
<dbReference type="SMART" id="SM00093">
    <property type="entry name" value="SERPIN"/>
    <property type="match status" value="1"/>
</dbReference>
<evidence type="ECO:0000259" key="6">
    <source>
        <dbReference type="SMART" id="SM00093"/>
    </source>
</evidence>
<organism evidence="7 8">
    <name type="scientific">Polypedilum vanderplanki</name>
    <name type="common">Sleeping chironomid midge</name>
    <dbReference type="NCBI Taxonomy" id="319348"/>
    <lineage>
        <taxon>Eukaryota</taxon>
        <taxon>Metazoa</taxon>
        <taxon>Ecdysozoa</taxon>
        <taxon>Arthropoda</taxon>
        <taxon>Hexapoda</taxon>
        <taxon>Insecta</taxon>
        <taxon>Pterygota</taxon>
        <taxon>Neoptera</taxon>
        <taxon>Endopterygota</taxon>
        <taxon>Diptera</taxon>
        <taxon>Nematocera</taxon>
        <taxon>Chironomoidea</taxon>
        <taxon>Chironomidae</taxon>
        <taxon>Chironominae</taxon>
        <taxon>Polypedilum</taxon>
        <taxon>Polypedilum</taxon>
    </lineage>
</organism>
<evidence type="ECO:0000313" key="8">
    <source>
        <dbReference type="Proteomes" id="UP001107558"/>
    </source>
</evidence>
<dbReference type="GO" id="GO:0004867">
    <property type="term" value="F:serine-type endopeptidase inhibitor activity"/>
    <property type="evidence" value="ECO:0007669"/>
    <property type="project" value="UniProtKB-KW"/>
</dbReference>
<reference evidence="7" key="1">
    <citation type="submission" date="2021-03" db="EMBL/GenBank/DDBJ databases">
        <title>Chromosome level genome of the anhydrobiotic midge Polypedilum vanderplanki.</title>
        <authorList>
            <person name="Yoshida Y."/>
            <person name="Kikawada T."/>
            <person name="Gusev O."/>
        </authorList>
    </citation>
    <scope>NUCLEOTIDE SEQUENCE</scope>
    <source>
        <strain evidence="7">NIAS01</strain>
        <tissue evidence="7">Whole body or cell culture</tissue>
    </source>
</reference>
<dbReference type="InterPro" id="IPR042178">
    <property type="entry name" value="Serpin_sf_1"/>
</dbReference>
<feature type="chain" id="PRO_5039909230" description="Serpin domain-containing protein" evidence="5">
    <location>
        <begin position="19"/>
        <end position="395"/>
    </location>
</feature>
<dbReference type="Gene3D" id="2.30.39.10">
    <property type="entry name" value="Alpha-1-antitrypsin, domain 1"/>
    <property type="match status" value="1"/>
</dbReference>
<dbReference type="CDD" id="cd19601">
    <property type="entry name" value="serpin42Da-like"/>
    <property type="match status" value="1"/>
</dbReference>
<dbReference type="EMBL" id="JADBJN010000004">
    <property type="protein sequence ID" value="KAG5666639.1"/>
    <property type="molecule type" value="Genomic_DNA"/>
</dbReference>
<keyword evidence="3" id="KW-0722">Serine protease inhibitor</keyword>
<dbReference type="OrthoDB" id="671595at2759"/>
<evidence type="ECO:0000313" key="7">
    <source>
        <dbReference type="EMBL" id="KAG5666639.1"/>
    </source>
</evidence>
<proteinExistence type="inferred from homology"/>
<dbReference type="Pfam" id="PF00079">
    <property type="entry name" value="Serpin"/>
    <property type="match status" value="1"/>
</dbReference>
<evidence type="ECO:0000256" key="3">
    <source>
        <dbReference type="ARBA" id="ARBA00022900"/>
    </source>
</evidence>
<evidence type="ECO:0000256" key="1">
    <source>
        <dbReference type="ARBA" id="ARBA00009500"/>
    </source>
</evidence>
<evidence type="ECO:0000256" key="4">
    <source>
        <dbReference type="RuleBase" id="RU000411"/>
    </source>
</evidence>
<comment type="caution">
    <text evidence="7">The sequence shown here is derived from an EMBL/GenBank/DDBJ whole genome shotgun (WGS) entry which is preliminary data.</text>
</comment>
<dbReference type="PANTHER" id="PTHR11461:SF211">
    <property type="entry name" value="GH10112P-RELATED"/>
    <property type="match status" value="1"/>
</dbReference>
<dbReference type="PROSITE" id="PS00284">
    <property type="entry name" value="SERPIN"/>
    <property type="match status" value="1"/>
</dbReference>
<evidence type="ECO:0000256" key="2">
    <source>
        <dbReference type="ARBA" id="ARBA00022690"/>
    </source>
</evidence>
<dbReference type="Proteomes" id="UP001107558">
    <property type="component" value="Chromosome 4"/>
</dbReference>
<dbReference type="PANTHER" id="PTHR11461">
    <property type="entry name" value="SERINE PROTEASE INHIBITOR, SERPIN"/>
    <property type="match status" value="1"/>
</dbReference>
<dbReference type="InterPro" id="IPR000215">
    <property type="entry name" value="Serpin_fam"/>
</dbReference>
<protein>
    <recommendedName>
        <fullName evidence="6">Serpin domain-containing protein</fullName>
    </recommendedName>
</protein>
<evidence type="ECO:0000256" key="5">
    <source>
        <dbReference type="SAM" id="SignalP"/>
    </source>
</evidence>
<keyword evidence="2" id="KW-0646">Protease inhibitor</keyword>
<comment type="similarity">
    <text evidence="1 4">Belongs to the serpin family.</text>
</comment>
<dbReference type="InterPro" id="IPR042185">
    <property type="entry name" value="Serpin_sf_2"/>
</dbReference>
<dbReference type="InterPro" id="IPR023795">
    <property type="entry name" value="Serpin_CS"/>
</dbReference>
<keyword evidence="5" id="KW-0732">Signal</keyword>
<feature type="signal peptide" evidence="5">
    <location>
        <begin position="1"/>
        <end position="18"/>
    </location>
</feature>
<dbReference type="AlphaFoldDB" id="A0A9J6BAC7"/>
<sequence length="395" mass="44595">MILLKIFLISYVASQSDASDDFYKPLSTFAIKLFQKATDKVYGNVMISPMSIDSALTMAMYGANGDTKTSLFNGLYYSSFGSLSYDTVLNNFQQMMKNLNGNQALQMAIKIYVTDQYNLSLYFKSIATDSFLSEIESINFEKNVDAANTINNWVSSKTNQRIQNLIDPSSLINATRLVFINTIFFTAFWIKKFPAVNTKPDKFYTGPNSYVKGDFMNMMDFINFADFPELNATAVKLDYKNSPMTMIILLPNSRTGLAYMKSQLDQIDWANIQNRFSLQTTVLKIPKFKYSYQIDVKTTLKKMGLSLMFEDKADFTNMINNYNCILKIDKVLHKTFISVHENGTEAAAATGIDFAGSGPPTKPINFIANHPFIFMLQYAGKSVHFIGQVSTLINI</sequence>
<dbReference type="InterPro" id="IPR036186">
    <property type="entry name" value="Serpin_sf"/>
</dbReference>
<keyword evidence="8" id="KW-1185">Reference proteome</keyword>